<keyword evidence="1" id="KW-0472">Membrane</keyword>
<dbReference type="EMBL" id="BKCJ011126962">
    <property type="protein sequence ID" value="GFC90548.1"/>
    <property type="molecule type" value="Genomic_DNA"/>
</dbReference>
<evidence type="ECO:0000256" key="1">
    <source>
        <dbReference type="SAM" id="Phobius"/>
    </source>
</evidence>
<gene>
    <name evidence="2" type="ORF">Tci_862518</name>
</gene>
<name>A0A699RZK7_TANCI</name>
<dbReference type="AlphaFoldDB" id="A0A699RZK7"/>
<protein>
    <submittedName>
        <fullName evidence="2">Uncharacterized protein</fullName>
    </submittedName>
</protein>
<keyword evidence="1" id="KW-0812">Transmembrane</keyword>
<organism evidence="2">
    <name type="scientific">Tanacetum cinerariifolium</name>
    <name type="common">Dalmatian daisy</name>
    <name type="synonym">Chrysanthemum cinerariifolium</name>
    <dbReference type="NCBI Taxonomy" id="118510"/>
    <lineage>
        <taxon>Eukaryota</taxon>
        <taxon>Viridiplantae</taxon>
        <taxon>Streptophyta</taxon>
        <taxon>Embryophyta</taxon>
        <taxon>Tracheophyta</taxon>
        <taxon>Spermatophyta</taxon>
        <taxon>Magnoliopsida</taxon>
        <taxon>eudicotyledons</taxon>
        <taxon>Gunneridae</taxon>
        <taxon>Pentapetalae</taxon>
        <taxon>asterids</taxon>
        <taxon>campanulids</taxon>
        <taxon>Asterales</taxon>
        <taxon>Asteraceae</taxon>
        <taxon>Asteroideae</taxon>
        <taxon>Anthemideae</taxon>
        <taxon>Anthemidinae</taxon>
        <taxon>Tanacetum</taxon>
    </lineage>
</organism>
<sequence length="126" mass="14410">MTSSLEELVSSLVVPLRNSMIVSLIPVLILVVLIWIVLVLILIKPWWSEIIVRTIDKQITVSLRLVRITTLIIGSRSIYVLSLANGGWTIIVRMRTTTIFTIMSNCFNLLVYLKNFYVIELDDSLF</sequence>
<evidence type="ECO:0000313" key="2">
    <source>
        <dbReference type="EMBL" id="GFC90548.1"/>
    </source>
</evidence>
<proteinExistence type="predicted"/>
<comment type="caution">
    <text evidence="2">The sequence shown here is derived from an EMBL/GenBank/DDBJ whole genome shotgun (WGS) entry which is preliminary data.</text>
</comment>
<keyword evidence="1" id="KW-1133">Transmembrane helix</keyword>
<feature type="transmembrane region" description="Helical" evidence="1">
    <location>
        <begin position="90"/>
        <end position="113"/>
    </location>
</feature>
<accession>A0A699RZK7</accession>
<feature type="transmembrane region" description="Helical" evidence="1">
    <location>
        <begin position="64"/>
        <end position="84"/>
    </location>
</feature>
<feature type="transmembrane region" description="Helical" evidence="1">
    <location>
        <begin position="20"/>
        <end position="43"/>
    </location>
</feature>
<reference evidence="2" key="1">
    <citation type="journal article" date="2019" name="Sci. Rep.">
        <title>Draft genome of Tanacetum cinerariifolium, the natural source of mosquito coil.</title>
        <authorList>
            <person name="Yamashiro T."/>
            <person name="Shiraishi A."/>
            <person name="Satake H."/>
            <person name="Nakayama K."/>
        </authorList>
    </citation>
    <scope>NUCLEOTIDE SEQUENCE</scope>
</reference>